<proteinExistence type="predicted"/>
<dbReference type="SUPFAM" id="SSF55961">
    <property type="entry name" value="Bet v1-like"/>
    <property type="match status" value="1"/>
</dbReference>
<dbReference type="EMBL" id="JBHUDC010000008">
    <property type="protein sequence ID" value="MFD1515452.1"/>
    <property type="molecule type" value="Genomic_DNA"/>
</dbReference>
<evidence type="ECO:0000313" key="1">
    <source>
        <dbReference type="EMBL" id="MFD1515452.1"/>
    </source>
</evidence>
<comment type="caution">
    <text evidence="1">The sequence shown here is derived from an EMBL/GenBank/DDBJ whole genome shotgun (WGS) entry which is preliminary data.</text>
</comment>
<dbReference type="Proteomes" id="UP001597187">
    <property type="component" value="Unassembled WGS sequence"/>
</dbReference>
<dbReference type="RefSeq" id="WP_250875366.1">
    <property type="nucleotide sequence ID" value="NZ_JALXFV010000008.1"/>
</dbReference>
<dbReference type="Gene3D" id="3.30.530.20">
    <property type="match status" value="1"/>
</dbReference>
<name>A0ABD6B0C1_9EURY</name>
<keyword evidence="2" id="KW-1185">Reference proteome</keyword>
<evidence type="ECO:0000313" key="2">
    <source>
        <dbReference type="Proteomes" id="UP001597187"/>
    </source>
</evidence>
<organism evidence="1 2">
    <name type="scientific">Halomarina rubra</name>
    <dbReference type="NCBI Taxonomy" id="2071873"/>
    <lineage>
        <taxon>Archaea</taxon>
        <taxon>Methanobacteriati</taxon>
        <taxon>Methanobacteriota</taxon>
        <taxon>Stenosarchaea group</taxon>
        <taxon>Halobacteria</taxon>
        <taxon>Halobacteriales</taxon>
        <taxon>Natronomonadaceae</taxon>
        <taxon>Halomarina</taxon>
    </lineage>
</organism>
<dbReference type="AlphaFoldDB" id="A0ABD6B0C1"/>
<accession>A0ABD6B0C1</accession>
<protein>
    <submittedName>
        <fullName evidence="1">SRPBCC family protein</fullName>
    </submittedName>
</protein>
<reference evidence="1 2" key="1">
    <citation type="journal article" date="2019" name="Int. J. Syst. Evol. Microbiol.">
        <title>The Global Catalogue of Microorganisms (GCM) 10K type strain sequencing project: providing services to taxonomists for standard genome sequencing and annotation.</title>
        <authorList>
            <consortium name="The Broad Institute Genomics Platform"/>
            <consortium name="The Broad Institute Genome Sequencing Center for Infectious Disease"/>
            <person name="Wu L."/>
            <person name="Ma J."/>
        </authorList>
    </citation>
    <scope>NUCLEOTIDE SEQUENCE [LARGE SCALE GENOMIC DNA]</scope>
    <source>
        <strain evidence="1 2">CGMCC 1.12563</strain>
    </source>
</reference>
<sequence>MTPSLSRTPDGMRVEVDRVVDAPADVLWGLLRDTTRWPDWGPSVRAVDCDVRYVETGTTGRVQLDAPGGPWARFRVTTCEEYRWTWSVSPPLTDALRNVLDIGPTLPATGHRVESLDGERCRVVFEIPPLAAGYAVVCRRALATLDELAHERIEK</sequence>
<dbReference type="InterPro" id="IPR023393">
    <property type="entry name" value="START-like_dom_sf"/>
</dbReference>
<gene>
    <name evidence="1" type="ORF">ACFSBT_19400</name>
</gene>
<dbReference type="Pfam" id="PF10604">
    <property type="entry name" value="Polyketide_cyc2"/>
    <property type="match status" value="1"/>
</dbReference>
<dbReference type="InterPro" id="IPR019587">
    <property type="entry name" value="Polyketide_cyclase/dehydratase"/>
</dbReference>